<keyword evidence="3 5" id="KW-0371">Homeobox</keyword>
<proteinExistence type="predicted"/>
<evidence type="ECO:0000259" key="8">
    <source>
        <dbReference type="PROSITE" id="PS50071"/>
    </source>
</evidence>
<dbReference type="AlphaFoldDB" id="A0AAE9EBG4"/>
<comment type="subcellular location">
    <subcellularLocation>
        <location evidence="1 5 6">Nucleus</location>
    </subcellularLocation>
</comment>
<name>A0AAE9EBG4_CAEBR</name>
<evidence type="ECO:0000256" key="1">
    <source>
        <dbReference type="ARBA" id="ARBA00004123"/>
    </source>
</evidence>
<dbReference type="Pfam" id="PF00046">
    <property type="entry name" value="Homeodomain"/>
    <property type="match status" value="1"/>
</dbReference>
<dbReference type="GO" id="GO:0005634">
    <property type="term" value="C:nucleus"/>
    <property type="evidence" value="ECO:0007669"/>
    <property type="project" value="UniProtKB-SubCell"/>
</dbReference>
<dbReference type="Gene3D" id="1.10.10.60">
    <property type="entry name" value="Homeodomain-like"/>
    <property type="match status" value="1"/>
</dbReference>
<dbReference type="InterPro" id="IPR009057">
    <property type="entry name" value="Homeodomain-like_sf"/>
</dbReference>
<organism evidence="9 10">
    <name type="scientific">Caenorhabditis briggsae</name>
    <dbReference type="NCBI Taxonomy" id="6238"/>
    <lineage>
        <taxon>Eukaryota</taxon>
        <taxon>Metazoa</taxon>
        <taxon>Ecdysozoa</taxon>
        <taxon>Nematoda</taxon>
        <taxon>Chromadorea</taxon>
        <taxon>Rhabditida</taxon>
        <taxon>Rhabditina</taxon>
        <taxon>Rhabditomorpha</taxon>
        <taxon>Rhabditoidea</taxon>
        <taxon>Rhabditidae</taxon>
        <taxon>Peloderinae</taxon>
        <taxon>Caenorhabditis</taxon>
    </lineage>
</organism>
<dbReference type="PANTHER" id="PTHR24324:SF5">
    <property type="entry name" value="HEMATOPOIETICALLY-EXPRESSED HOMEOBOX PROTEIN HHEX"/>
    <property type="match status" value="1"/>
</dbReference>
<dbReference type="SMART" id="SM00389">
    <property type="entry name" value="HOX"/>
    <property type="match status" value="1"/>
</dbReference>
<feature type="region of interest" description="Disordered" evidence="7">
    <location>
        <begin position="328"/>
        <end position="349"/>
    </location>
</feature>
<dbReference type="InterPro" id="IPR001356">
    <property type="entry name" value="HD"/>
</dbReference>
<accession>A0AAE9EBG4</accession>
<evidence type="ECO:0000256" key="2">
    <source>
        <dbReference type="ARBA" id="ARBA00023125"/>
    </source>
</evidence>
<dbReference type="EMBL" id="CP092621">
    <property type="protein sequence ID" value="UMM18364.1"/>
    <property type="molecule type" value="Genomic_DNA"/>
</dbReference>
<dbReference type="PROSITE" id="PS50071">
    <property type="entry name" value="HOMEOBOX_2"/>
    <property type="match status" value="1"/>
</dbReference>
<dbReference type="GO" id="GO:0003677">
    <property type="term" value="F:DNA binding"/>
    <property type="evidence" value="ECO:0007669"/>
    <property type="project" value="UniProtKB-UniRule"/>
</dbReference>
<evidence type="ECO:0000256" key="7">
    <source>
        <dbReference type="SAM" id="MobiDB-lite"/>
    </source>
</evidence>
<evidence type="ECO:0000256" key="6">
    <source>
        <dbReference type="RuleBase" id="RU000682"/>
    </source>
</evidence>
<keyword evidence="4 5" id="KW-0539">Nucleus</keyword>
<dbReference type="InterPro" id="IPR051000">
    <property type="entry name" value="Homeobox_DNA-bind_prot"/>
</dbReference>
<dbReference type="CDD" id="cd00086">
    <property type="entry name" value="homeodomain"/>
    <property type="match status" value="1"/>
</dbReference>
<feature type="region of interest" description="Disordered" evidence="7">
    <location>
        <begin position="178"/>
        <end position="213"/>
    </location>
</feature>
<dbReference type="SUPFAM" id="SSF46689">
    <property type="entry name" value="Homeodomain-like"/>
    <property type="match status" value="1"/>
</dbReference>
<gene>
    <name evidence="9" type="ORF">L5515_014462</name>
</gene>
<keyword evidence="2 5" id="KW-0238">DNA-binding</keyword>
<evidence type="ECO:0000313" key="10">
    <source>
        <dbReference type="Proteomes" id="UP000829354"/>
    </source>
</evidence>
<feature type="region of interest" description="Disordered" evidence="7">
    <location>
        <begin position="279"/>
        <end position="305"/>
    </location>
</feature>
<evidence type="ECO:0000256" key="3">
    <source>
        <dbReference type="ARBA" id="ARBA00023155"/>
    </source>
</evidence>
<feature type="domain" description="Homeobox" evidence="8">
    <location>
        <begin position="353"/>
        <end position="415"/>
    </location>
</feature>
<evidence type="ECO:0000313" key="9">
    <source>
        <dbReference type="EMBL" id="UMM18364.1"/>
    </source>
</evidence>
<keyword evidence="10" id="KW-1185">Reference proteome</keyword>
<feature type="compositionally biased region" description="Low complexity" evidence="7">
    <location>
        <begin position="180"/>
        <end position="194"/>
    </location>
</feature>
<protein>
    <recommendedName>
        <fullName evidence="8">Homeobox domain-containing protein</fullName>
    </recommendedName>
</protein>
<evidence type="ECO:0000256" key="4">
    <source>
        <dbReference type="ARBA" id="ARBA00023242"/>
    </source>
</evidence>
<reference evidence="9 10" key="1">
    <citation type="submission" date="2022-04" db="EMBL/GenBank/DDBJ databases">
        <title>Chromosome-level reference genomes for two strains of Caenorhabditis briggsae: an improved platform for comparative genomics.</title>
        <authorList>
            <person name="Stevens L."/>
            <person name="Andersen E."/>
        </authorList>
    </citation>
    <scope>NUCLEOTIDE SEQUENCE [LARGE SCALE GENOMIC DNA]</scope>
    <source>
        <strain evidence="9">VX34</strain>
        <tissue evidence="9">Whole-organism</tissue>
    </source>
</reference>
<feature type="DNA-binding region" description="Homeobox" evidence="5">
    <location>
        <begin position="355"/>
        <end position="416"/>
    </location>
</feature>
<feature type="compositionally biased region" description="Low complexity" evidence="7">
    <location>
        <begin position="283"/>
        <end position="297"/>
    </location>
</feature>
<dbReference type="PANTHER" id="PTHR24324">
    <property type="entry name" value="HOMEOBOX PROTEIN HHEX"/>
    <property type="match status" value="1"/>
</dbReference>
<evidence type="ECO:0000256" key="5">
    <source>
        <dbReference type="PROSITE-ProRule" id="PRU00108"/>
    </source>
</evidence>
<feature type="region of interest" description="Disordered" evidence="7">
    <location>
        <begin position="409"/>
        <end position="434"/>
    </location>
</feature>
<dbReference type="Proteomes" id="UP000829354">
    <property type="component" value="Chromosome II"/>
</dbReference>
<sequence>MALLPGKMFILVQVEDEEKVGDLTQKLAVATDYKVPISIVKDIQKICPNCVYLTKASRTEMVSTMSNSGSDDDEKHPTVLHDTRSTAKVTYQAPQKTNLSLASHHHQQPQLQQKTISNVQQRTMTQAPRTGPIPLKVVLAPPAQSRSSANQRISVVPLPIKSQNAPLPRMANGLQGPVPTSKMSMSNGHSSSTSAIKREPPRSSFPEVATPQKKIKVADPAPVLQKIIKEESPETPMEVNLEKIIGEVAAAATDDDDKNKSSEALVALLAQWSNPTGCDIPLNGSSSDDNDNASSSSKIFEDDDMPPFNPDILTNLLASQQANDLFGHASKDNKSETASPGKRQVPPMLTVNGKTRRGRIVYTAHELNVLEDYYEKDPNACADPKKRDMMCKTLSIDYHRLKVWFQNRRRKDKVRSLEEPSNSSNGHSPEAISL</sequence>